<keyword evidence="2" id="KW-1185">Reference proteome</keyword>
<gene>
    <name evidence="1" type="ORF">POPTR_015G107125v4</name>
</gene>
<accession>A0ACC0RVX7</accession>
<name>A0ACC0RVX7_POPTR</name>
<dbReference type="Proteomes" id="UP000006729">
    <property type="component" value="Chromosome 15"/>
</dbReference>
<evidence type="ECO:0000313" key="2">
    <source>
        <dbReference type="Proteomes" id="UP000006729"/>
    </source>
</evidence>
<proteinExistence type="predicted"/>
<comment type="caution">
    <text evidence="1">The sequence shown here is derived from an EMBL/GenBank/DDBJ whole genome shotgun (WGS) entry which is preliminary data.</text>
</comment>
<sequence>MNCRKAGVVSTKAILSNGQNISFLSSKPNCVYKRRKETPFFIFRSCLSIWVFKILSLLNKSPKKDRSSSFTSKDYLEKETSIQTYFCRNMAPRFSQAFRLSLL</sequence>
<evidence type="ECO:0000313" key="1">
    <source>
        <dbReference type="EMBL" id="KAI9381440.1"/>
    </source>
</evidence>
<dbReference type="EMBL" id="CM009304">
    <property type="protein sequence ID" value="KAI9381440.1"/>
    <property type="molecule type" value="Genomic_DNA"/>
</dbReference>
<reference evidence="1 2" key="1">
    <citation type="journal article" date="2006" name="Science">
        <title>The genome of black cottonwood, Populus trichocarpa (Torr. &amp; Gray).</title>
        <authorList>
            <person name="Tuskan G.A."/>
            <person name="Difazio S."/>
            <person name="Jansson S."/>
            <person name="Bohlmann J."/>
            <person name="Grigoriev I."/>
            <person name="Hellsten U."/>
            <person name="Putnam N."/>
            <person name="Ralph S."/>
            <person name="Rombauts S."/>
            <person name="Salamov A."/>
            <person name="Schein J."/>
            <person name="Sterck L."/>
            <person name="Aerts A."/>
            <person name="Bhalerao R.R."/>
            <person name="Bhalerao R.P."/>
            <person name="Blaudez D."/>
            <person name="Boerjan W."/>
            <person name="Brun A."/>
            <person name="Brunner A."/>
            <person name="Busov V."/>
            <person name="Campbell M."/>
            <person name="Carlson J."/>
            <person name="Chalot M."/>
            <person name="Chapman J."/>
            <person name="Chen G.L."/>
            <person name="Cooper D."/>
            <person name="Coutinho P.M."/>
            <person name="Couturier J."/>
            <person name="Covert S."/>
            <person name="Cronk Q."/>
            <person name="Cunningham R."/>
            <person name="Davis J."/>
            <person name="Degroeve S."/>
            <person name="Dejardin A."/>
            <person name="Depamphilis C."/>
            <person name="Detter J."/>
            <person name="Dirks B."/>
            <person name="Dubchak I."/>
            <person name="Duplessis S."/>
            <person name="Ehlting J."/>
            <person name="Ellis B."/>
            <person name="Gendler K."/>
            <person name="Goodstein D."/>
            <person name="Gribskov M."/>
            <person name="Grimwood J."/>
            <person name="Groover A."/>
            <person name="Gunter L."/>
            <person name="Hamberger B."/>
            <person name="Heinze B."/>
            <person name="Helariutta Y."/>
            <person name="Henrissat B."/>
            <person name="Holligan D."/>
            <person name="Holt R."/>
            <person name="Huang W."/>
            <person name="Islam-Faridi N."/>
            <person name="Jones S."/>
            <person name="Jones-Rhoades M."/>
            <person name="Jorgensen R."/>
            <person name="Joshi C."/>
            <person name="Kangasjarvi J."/>
            <person name="Karlsson J."/>
            <person name="Kelleher C."/>
            <person name="Kirkpatrick R."/>
            <person name="Kirst M."/>
            <person name="Kohler A."/>
            <person name="Kalluri U."/>
            <person name="Larimer F."/>
            <person name="Leebens-Mack J."/>
            <person name="Leple J.C."/>
            <person name="Locascio P."/>
            <person name="Lou Y."/>
            <person name="Lucas S."/>
            <person name="Martin F."/>
            <person name="Montanini B."/>
            <person name="Napoli C."/>
            <person name="Nelson D.R."/>
            <person name="Nelson C."/>
            <person name="Nieminen K."/>
            <person name="Nilsson O."/>
            <person name="Pereda V."/>
            <person name="Peter G."/>
            <person name="Philippe R."/>
            <person name="Pilate G."/>
            <person name="Poliakov A."/>
            <person name="Razumovskaya J."/>
            <person name="Richardson P."/>
            <person name="Rinaldi C."/>
            <person name="Ritland K."/>
            <person name="Rouze P."/>
            <person name="Ryaboy D."/>
            <person name="Schmutz J."/>
            <person name="Schrader J."/>
            <person name="Segerman B."/>
            <person name="Shin H."/>
            <person name="Siddiqui A."/>
            <person name="Sterky F."/>
            <person name="Terry A."/>
            <person name="Tsai C.J."/>
            <person name="Uberbacher E."/>
            <person name="Unneberg P."/>
            <person name="Vahala J."/>
            <person name="Wall K."/>
            <person name="Wessler S."/>
            <person name="Yang G."/>
            <person name="Yin T."/>
            <person name="Douglas C."/>
            <person name="Marra M."/>
            <person name="Sandberg G."/>
            <person name="Van de Peer Y."/>
            <person name="Rokhsar D."/>
        </authorList>
    </citation>
    <scope>NUCLEOTIDE SEQUENCE [LARGE SCALE GENOMIC DNA]</scope>
    <source>
        <strain evidence="2">cv. Nisqually</strain>
    </source>
</reference>
<organism evidence="1 2">
    <name type="scientific">Populus trichocarpa</name>
    <name type="common">Western balsam poplar</name>
    <name type="synonym">Populus balsamifera subsp. trichocarpa</name>
    <dbReference type="NCBI Taxonomy" id="3694"/>
    <lineage>
        <taxon>Eukaryota</taxon>
        <taxon>Viridiplantae</taxon>
        <taxon>Streptophyta</taxon>
        <taxon>Embryophyta</taxon>
        <taxon>Tracheophyta</taxon>
        <taxon>Spermatophyta</taxon>
        <taxon>Magnoliopsida</taxon>
        <taxon>eudicotyledons</taxon>
        <taxon>Gunneridae</taxon>
        <taxon>Pentapetalae</taxon>
        <taxon>rosids</taxon>
        <taxon>fabids</taxon>
        <taxon>Malpighiales</taxon>
        <taxon>Salicaceae</taxon>
        <taxon>Saliceae</taxon>
        <taxon>Populus</taxon>
    </lineage>
</organism>
<protein>
    <submittedName>
        <fullName evidence="1">Uncharacterized protein</fullName>
    </submittedName>
</protein>